<gene>
    <name evidence="2" type="ORF">HF861_08725</name>
</gene>
<dbReference type="AlphaFoldDB" id="A0A7X9RJY7"/>
<dbReference type="RefSeq" id="WP_168966004.1">
    <property type="nucleotide sequence ID" value="NZ_JABAFR010000021.1"/>
</dbReference>
<dbReference type="PANTHER" id="PTHR35004">
    <property type="entry name" value="TRANSPOSASE RV3428C-RELATED"/>
    <property type="match status" value="1"/>
</dbReference>
<evidence type="ECO:0000259" key="1">
    <source>
        <dbReference type="PROSITE" id="PS50994"/>
    </source>
</evidence>
<evidence type="ECO:0000313" key="2">
    <source>
        <dbReference type="EMBL" id="NME44966.1"/>
    </source>
</evidence>
<dbReference type="GO" id="GO:0015074">
    <property type="term" value="P:DNA integration"/>
    <property type="evidence" value="ECO:0007669"/>
    <property type="project" value="InterPro"/>
</dbReference>
<dbReference type="SUPFAM" id="SSF53098">
    <property type="entry name" value="Ribonuclease H-like"/>
    <property type="match status" value="1"/>
</dbReference>
<accession>A0A7X9RJY7</accession>
<sequence length="386" mass="45170">MKKDKLSALELLRQKQADSTLTYECISKRTGYSKRQLIRLYNQLSDNGNLQILSKHANTGKEPVNKADPSEIDFLIRLKKDYPAITIAQFRDIYMEDFIQNPNMAHLVLEHHLVERSPSWFRNLFIQQGWKSPENRRPLRRDGRAIHPLRVPSPQRGMLIQIDGTPYDWFGNGEQWTLHLAVDDATSEVLAGIFMPTERQLGYCQLLRIILLKYGIPMALYSDKHSIFLSHKEDSLTQFGMMMEDLGIEMIYANTSQAKGRVERYNGTVQRRLPNDIRRFKIQTYDELNEWFNSFYISYINKKFAFVPTDPHDAFIPLDGADISDMFTLRYERTIQNDMFSLNGAYYHVMDQQNKPKHIINGTKIQIRINVFSQEAYVLRYGKKVL</sequence>
<dbReference type="Gene3D" id="3.30.420.10">
    <property type="entry name" value="Ribonuclease H-like superfamily/Ribonuclease H"/>
    <property type="match status" value="1"/>
</dbReference>
<dbReference type="GO" id="GO:0003676">
    <property type="term" value="F:nucleic acid binding"/>
    <property type="evidence" value="ECO:0007669"/>
    <property type="project" value="InterPro"/>
</dbReference>
<dbReference type="InterPro" id="IPR001584">
    <property type="entry name" value="Integrase_cat-core"/>
</dbReference>
<dbReference type="PROSITE" id="PS50994">
    <property type="entry name" value="INTEGRASE"/>
    <property type="match status" value="1"/>
</dbReference>
<proteinExistence type="predicted"/>
<feature type="domain" description="Integrase catalytic" evidence="1">
    <location>
        <begin position="150"/>
        <end position="319"/>
    </location>
</feature>
<name>A0A7X9RJY7_9FIRM</name>
<dbReference type="InterPro" id="IPR047797">
    <property type="entry name" value="ISNCY_transpos"/>
</dbReference>
<dbReference type="EMBL" id="JABAFR010000021">
    <property type="protein sequence ID" value="NME44966.1"/>
    <property type="molecule type" value="Genomic_DNA"/>
</dbReference>
<reference evidence="2 3" key="1">
    <citation type="submission" date="2020-04" db="EMBL/GenBank/DDBJ databases">
        <authorList>
            <person name="Hitch T.C.A."/>
            <person name="Wylensek D."/>
            <person name="Clavel T."/>
        </authorList>
    </citation>
    <scope>NUCLEOTIDE SEQUENCE [LARGE SCALE GENOMIC DNA]</scope>
    <source>
        <strain evidence="2 3">BSM-383-APC-22F</strain>
    </source>
</reference>
<organism evidence="2 3">
    <name type="scientific">Faecalicoccus pleomorphus</name>
    <dbReference type="NCBI Taxonomy" id="1323"/>
    <lineage>
        <taxon>Bacteria</taxon>
        <taxon>Bacillati</taxon>
        <taxon>Bacillota</taxon>
        <taxon>Erysipelotrichia</taxon>
        <taxon>Erysipelotrichales</taxon>
        <taxon>Erysipelotrichaceae</taxon>
        <taxon>Faecalicoccus</taxon>
    </lineage>
</organism>
<dbReference type="PANTHER" id="PTHR35004:SF7">
    <property type="entry name" value="INTEGRASE PROTEIN"/>
    <property type="match status" value="1"/>
</dbReference>
<dbReference type="Proteomes" id="UP000540014">
    <property type="component" value="Unassembled WGS sequence"/>
</dbReference>
<evidence type="ECO:0000313" key="3">
    <source>
        <dbReference type="Proteomes" id="UP000540014"/>
    </source>
</evidence>
<dbReference type="InterPro" id="IPR012337">
    <property type="entry name" value="RNaseH-like_sf"/>
</dbReference>
<dbReference type="NCBIfam" id="NF033594">
    <property type="entry name" value="transpos_ISNCY_2"/>
    <property type="match status" value="1"/>
</dbReference>
<protein>
    <submittedName>
        <fullName evidence="2">ISNCY family transposase</fullName>
    </submittedName>
</protein>
<comment type="caution">
    <text evidence="2">The sequence shown here is derived from an EMBL/GenBank/DDBJ whole genome shotgun (WGS) entry which is preliminary data.</text>
</comment>
<dbReference type="InterPro" id="IPR036397">
    <property type="entry name" value="RNaseH_sf"/>
</dbReference>